<comment type="caution">
    <text evidence="9">The sequence shown here is derived from an EMBL/GenBank/DDBJ whole genome shotgun (WGS) entry which is preliminary data.</text>
</comment>
<feature type="transmembrane region" description="Helical" evidence="7">
    <location>
        <begin position="14"/>
        <end position="37"/>
    </location>
</feature>
<comment type="similarity">
    <text evidence="2">Belongs to the Ca(2+):cation antiporter (CaCA) (TC 2.A.19) family. SLC24A subfamily.</text>
</comment>
<dbReference type="Pfam" id="PF01699">
    <property type="entry name" value="Na_Ca_ex"/>
    <property type="match status" value="1"/>
</dbReference>
<dbReference type="PANTHER" id="PTHR10846">
    <property type="entry name" value="SODIUM/POTASSIUM/CALCIUM EXCHANGER"/>
    <property type="match status" value="1"/>
</dbReference>
<keyword evidence="6 7" id="KW-0472">Membrane</keyword>
<dbReference type="EMBL" id="BRYB01002873">
    <property type="protein sequence ID" value="GMI26857.1"/>
    <property type="molecule type" value="Genomic_DNA"/>
</dbReference>
<feature type="transmembrane region" description="Helical" evidence="7">
    <location>
        <begin position="157"/>
        <end position="179"/>
    </location>
</feature>
<name>A0ABQ6MJ39_9STRA</name>
<evidence type="ECO:0000313" key="9">
    <source>
        <dbReference type="EMBL" id="GMI26857.1"/>
    </source>
</evidence>
<protein>
    <recommendedName>
        <fullName evidence="8">Sodium/calcium exchanger membrane region domain-containing protein</fullName>
    </recommendedName>
</protein>
<sequence>MALLYPYVQPFTSAASFLFSSLSCIIRSLLMVTIPRAHVTKDGAPSSSLYPLSFLLSFAWVSFWSFVISTVVEKYVEISGIGGGYYGVVLVCVGAEIPDTIQCVSVARRGYGSMAIANVVGSQVINILVGLGLPWFISGLFGSPISVKGHEDLTGAGAFLLVGVGVFALLLILPIAMNCRKPKLSAWKGKIMCGMYALILVTYSAWYFLLLKDEGRKSSGHRTGVHN</sequence>
<evidence type="ECO:0000256" key="2">
    <source>
        <dbReference type="ARBA" id="ARBA00005364"/>
    </source>
</evidence>
<dbReference type="InterPro" id="IPR004481">
    <property type="entry name" value="K/Na/Ca-exchanger"/>
</dbReference>
<evidence type="ECO:0000256" key="1">
    <source>
        <dbReference type="ARBA" id="ARBA00004141"/>
    </source>
</evidence>
<keyword evidence="5 7" id="KW-1133">Transmembrane helix</keyword>
<evidence type="ECO:0000256" key="4">
    <source>
        <dbReference type="ARBA" id="ARBA00022692"/>
    </source>
</evidence>
<evidence type="ECO:0000259" key="8">
    <source>
        <dbReference type="Pfam" id="PF01699"/>
    </source>
</evidence>
<dbReference type="Gene3D" id="1.20.1420.30">
    <property type="entry name" value="NCX, central ion-binding region"/>
    <property type="match status" value="1"/>
</dbReference>
<keyword evidence="3" id="KW-0050">Antiport</keyword>
<keyword evidence="4 7" id="KW-0812">Transmembrane</keyword>
<gene>
    <name evidence="9" type="ORF">TeGR_g1544</name>
</gene>
<feature type="transmembrane region" description="Helical" evidence="7">
    <location>
        <begin position="49"/>
        <end position="72"/>
    </location>
</feature>
<keyword evidence="10" id="KW-1185">Reference proteome</keyword>
<evidence type="ECO:0000256" key="6">
    <source>
        <dbReference type="ARBA" id="ARBA00023136"/>
    </source>
</evidence>
<dbReference type="PANTHER" id="PTHR10846:SF8">
    <property type="entry name" value="INNER MEMBRANE PROTEIN YRBG"/>
    <property type="match status" value="1"/>
</dbReference>
<feature type="transmembrane region" description="Helical" evidence="7">
    <location>
        <begin position="191"/>
        <end position="209"/>
    </location>
</feature>
<evidence type="ECO:0000256" key="7">
    <source>
        <dbReference type="SAM" id="Phobius"/>
    </source>
</evidence>
<dbReference type="InterPro" id="IPR004837">
    <property type="entry name" value="NaCa_Exmemb"/>
</dbReference>
<proteinExistence type="inferred from homology"/>
<dbReference type="InterPro" id="IPR044880">
    <property type="entry name" value="NCX_ion-bd_dom_sf"/>
</dbReference>
<feature type="transmembrane region" description="Helical" evidence="7">
    <location>
        <begin position="78"/>
        <end position="95"/>
    </location>
</feature>
<feature type="transmembrane region" description="Helical" evidence="7">
    <location>
        <begin position="115"/>
        <end position="137"/>
    </location>
</feature>
<comment type="subcellular location">
    <subcellularLocation>
        <location evidence="1">Membrane</location>
        <topology evidence="1">Multi-pass membrane protein</topology>
    </subcellularLocation>
</comment>
<keyword evidence="3" id="KW-0813">Transport</keyword>
<evidence type="ECO:0000256" key="5">
    <source>
        <dbReference type="ARBA" id="ARBA00022989"/>
    </source>
</evidence>
<reference evidence="9 10" key="1">
    <citation type="journal article" date="2023" name="Commun. Biol.">
        <title>Genome analysis of Parmales, the sister group of diatoms, reveals the evolutionary specialization of diatoms from phago-mixotrophs to photoautotrophs.</title>
        <authorList>
            <person name="Ban H."/>
            <person name="Sato S."/>
            <person name="Yoshikawa S."/>
            <person name="Yamada K."/>
            <person name="Nakamura Y."/>
            <person name="Ichinomiya M."/>
            <person name="Sato N."/>
            <person name="Blanc-Mathieu R."/>
            <person name="Endo H."/>
            <person name="Kuwata A."/>
            <person name="Ogata H."/>
        </authorList>
    </citation>
    <scope>NUCLEOTIDE SEQUENCE [LARGE SCALE GENOMIC DNA]</scope>
</reference>
<evidence type="ECO:0000313" key="10">
    <source>
        <dbReference type="Proteomes" id="UP001165060"/>
    </source>
</evidence>
<feature type="domain" description="Sodium/calcium exchanger membrane region" evidence="8">
    <location>
        <begin position="51"/>
        <end position="202"/>
    </location>
</feature>
<evidence type="ECO:0000256" key="3">
    <source>
        <dbReference type="ARBA" id="ARBA00022449"/>
    </source>
</evidence>
<dbReference type="Proteomes" id="UP001165060">
    <property type="component" value="Unassembled WGS sequence"/>
</dbReference>
<accession>A0ABQ6MJ39</accession>
<organism evidence="9 10">
    <name type="scientific">Tetraparma gracilis</name>
    <dbReference type="NCBI Taxonomy" id="2962635"/>
    <lineage>
        <taxon>Eukaryota</taxon>
        <taxon>Sar</taxon>
        <taxon>Stramenopiles</taxon>
        <taxon>Ochrophyta</taxon>
        <taxon>Bolidophyceae</taxon>
        <taxon>Parmales</taxon>
        <taxon>Triparmaceae</taxon>
        <taxon>Tetraparma</taxon>
    </lineage>
</organism>